<name>A0A8J3K8K0_9ACTN</name>
<dbReference type="SUPFAM" id="SSF82607">
    <property type="entry name" value="YbaB-like"/>
    <property type="match status" value="1"/>
</dbReference>
<dbReference type="Gene3D" id="3.30.1310.10">
    <property type="entry name" value="Nucleoid-associated protein YbaB-like domain"/>
    <property type="match status" value="1"/>
</dbReference>
<keyword evidence="2" id="KW-1185">Reference proteome</keyword>
<sequence>MLDDDLDAADRRIGDWQATLEERARRAADFAAQVRDLAVDASVLDGAVTATVDQGGHLVGLKLHDRVRELPAERIAAAVLAATRAARAGLAAHVRELAAESGFADADS</sequence>
<dbReference type="Proteomes" id="UP000659904">
    <property type="component" value="Unassembled WGS sequence"/>
</dbReference>
<evidence type="ECO:0000313" key="2">
    <source>
        <dbReference type="Proteomes" id="UP000659904"/>
    </source>
</evidence>
<gene>
    <name evidence="1" type="ORF">Cci01nite_35560</name>
</gene>
<comment type="caution">
    <text evidence="1">The sequence shown here is derived from an EMBL/GenBank/DDBJ whole genome shotgun (WGS) entry which is preliminary data.</text>
</comment>
<dbReference type="RefSeq" id="WP_120316942.1">
    <property type="nucleotide sequence ID" value="NZ_BONH01000015.1"/>
</dbReference>
<proteinExistence type="predicted"/>
<dbReference type="EMBL" id="BONH01000015">
    <property type="protein sequence ID" value="GIF98462.1"/>
    <property type="molecule type" value="Genomic_DNA"/>
</dbReference>
<reference evidence="1 2" key="1">
    <citation type="submission" date="2021-01" db="EMBL/GenBank/DDBJ databases">
        <title>Whole genome shotgun sequence of Catellatospora citrea NBRC 14495.</title>
        <authorList>
            <person name="Komaki H."/>
            <person name="Tamura T."/>
        </authorList>
    </citation>
    <scope>NUCLEOTIDE SEQUENCE [LARGE SCALE GENOMIC DNA]</scope>
    <source>
        <strain evidence="1 2">NBRC 14495</strain>
    </source>
</reference>
<dbReference type="InterPro" id="IPR036894">
    <property type="entry name" value="YbaB-like_sf"/>
</dbReference>
<dbReference type="AlphaFoldDB" id="A0A8J3K8K0"/>
<dbReference type="Pfam" id="PF02575">
    <property type="entry name" value="YbaB_DNA_bd"/>
    <property type="match status" value="1"/>
</dbReference>
<dbReference type="GO" id="GO:0003677">
    <property type="term" value="F:DNA binding"/>
    <property type="evidence" value="ECO:0007669"/>
    <property type="project" value="InterPro"/>
</dbReference>
<evidence type="ECO:0008006" key="3">
    <source>
        <dbReference type="Google" id="ProtNLM"/>
    </source>
</evidence>
<accession>A0A8J3K8K0</accession>
<protein>
    <recommendedName>
        <fullName evidence="3">YbaB/EbfC DNA-binding family protein</fullName>
    </recommendedName>
</protein>
<organism evidence="1 2">
    <name type="scientific">Catellatospora citrea</name>
    <dbReference type="NCBI Taxonomy" id="53366"/>
    <lineage>
        <taxon>Bacteria</taxon>
        <taxon>Bacillati</taxon>
        <taxon>Actinomycetota</taxon>
        <taxon>Actinomycetes</taxon>
        <taxon>Micromonosporales</taxon>
        <taxon>Micromonosporaceae</taxon>
        <taxon>Catellatospora</taxon>
    </lineage>
</organism>
<dbReference type="InterPro" id="IPR004401">
    <property type="entry name" value="YbaB/EbfC"/>
</dbReference>
<evidence type="ECO:0000313" key="1">
    <source>
        <dbReference type="EMBL" id="GIF98462.1"/>
    </source>
</evidence>